<dbReference type="OrthoDB" id="7247356at2"/>
<dbReference type="KEGG" id="ala:BFG52_13940"/>
<keyword evidence="2" id="KW-1185">Reference proteome</keyword>
<dbReference type="InterPro" id="IPR029058">
    <property type="entry name" value="AB_hydrolase_fold"/>
</dbReference>
<name>A0A1B2M2D3_9GAMM</name>
<evidence type="ECO:0000313" key="1">
    <source>
        <dbReference type="EMBL" id="AOA59348.1"/>
    </source>
</evidence>
<reference evidence="1 2" key="1">
    <citation type="submission" date="2016-08" db="EMBL/GenBank/DDBJ databases">
        <authorList>
            <person name="Seilhamer J.J."/>
        </authorList>
    </citation>
    <scope>NUCLEOTIDE SEQUENCE [LARGE SCALE GENOMIC DNA]</scope>
    <source>
        <strain evidence="1 2">BRTC-1</strain>
    </source>
</reference>
<dbReference type="RefSeq" id="WP_067557525.1">
    <property type="nucleotide sequence ID" value="NZ_CP016895.1"/>
</dbReference>
<dbReference type="Proteomes" id="UP000093391">
    <property type="component" value="Chromosome"/>
</dbReference>
<dbReference type="STRING" id="1789224.BFG52_13940"/>
<evidence type="ECO:0000313" key="2">
    <source>
        <dbReference type="Proteomes" id="UP000093391"/>
    </source>
</evidence>
<dbReference type="AlphaFoldDB" id="A0A1B2M2D3"/>
<organism evidence="1 2">
    <name type="scientific">Acinetobacter larvae</name>
    <dbReference type="NCBI Taxonomy" id="1789224"/>
    <lineage>
        <taxon>Bacteria</taxon>
        <taxon>Pseudomonadati</taxon>
        <taxon>Pseudomonadota</taxon>
        <taxon>Gammaproteobacteria</taxon>
        <taxon>Moraxellales</taxon>
        <taxon>Moraxellaceae</taxon>
        <taxon>Acinetobacter</taxon>
    </lineage>
</organism>
<evidence type="ECO:0008006" key="3">
    <source>
        <dbReference type="Google" id="ProtNLM"/>
    </source>
</evidence>
<sequence length="427" mass="49536">MDKQIIFEDEHIRVIYLKAHTSTLVISFGDLITRAKGTMINAEKSLFKYGYAALGIMPKQKSWYPAASMQAMLPHVLDILQQYSYRVGYGGSMGAYAAIKYAKALQMQRVIAMVPQYSIDPTEVVDSRYHGFYDPELNHNMRIQAEDIDADCEYIILYDPYYAEDREHYLKIKPLIPQLKHLHVPHTGHDVIAVLANSALLHDFIEHTWDEHYFYRQIRQVKKSNKFYYRGVIARLLGQHYHALGDILKNLDMQLDAQFFDNQLKQRITRILLAHKQVDQQDLEKLGINIDLPQQQKNQLYDAQGQVLVFNLISQKIESYPQQVVDLNGKYIIPLIIKATGLAQVDIQGESYYVAMNDRRIFKLLKTDAVLTTGLHPIIVKKYSDYYVLSYKQFNLACNTQGYCQFESEDIVEDAKFYHEPFSAELI</sequence>
<dbReference type="SUPFAM" id="SSF53474">
    <property type="entry name" value="alpha/beta-Hydrolases"/>
    <property type="match status" value="1"/>
</dbReference>
<accession>A0A1B2M2D3</accession>
<protein>
    <recommendedName>
        <fullName evidence="3">Alpha/beta hydrolase</fullName>
    </recommendedName>
</protein>
<gene>
    <name evidence="1" type="ORF">BFG52_13940</name>
</gene>
<proteinExistence type="predicted"/>
<dbReference type="EMBL" id="CP016895">
    <property type="protein sequence ID" value="AOA59348.1"/>
    <property type="molecule type" value="Genomic_DNA"/>
</dbReference>